<proteinExistence type="inferred from homology"/>
<dbReference type="GO" id="GO:0022904">
    <property type="term" value="P:respiratory electron transport chain"/>
    <property type="evidence" value="ECO:0007669"/>
    <property type="project" value="TreeGrafter"/>
</dbReference>
<dbReference type="InterPro" id="IPR051264">
    <property type="entry name" value="FAD-oxidored/transferase_4"/>
</dbReference>
<evidence type="ECO:0000256" key="1">
    <source>
        <dbReference type="ARBA" id="ARBA00001974"/>
    </source>
</evidence>
<dbReference type="InterPro" id="IPR016166">
    <property type="entry name" value="FAD-bd_PCMH"/>
</dbReference>
<evidence type="ECO:0000256" key="3">
    <source>
        <dbReference type="ARBA" id="ARBA00022630"/>
    </source>
</evidence>
<evidence type="ECO:0000256" key="2">
    <source>
        <dbReference type="ARBA" id="ARBA00008000"/>
    </source>
</evidence>
<dbReference type="PANTHER" id="PTHR43716:SF2">
    <property type="entry name" value="BLL6224 PROTEIN"/>
    <property type="match status" value="1"/>
</dbReference>
<dbReference type="PANTHER" id="PTHR43716">
    <property type="entry name" value="D-2-HYDROXYGLUTARATE DEHYDROGENASE, MITOCHONDRIAL"/>
    <property type="match status" value="1"/>
</dbReference>
<evidence type="ECO:0000256" key="4">
    <source>
        <dbReference type="ARBA" id="ARBA00022827"/>
    </source>
</evidence>
<dbReference type="InterPro" id="IPR016167">
    <property type="entry name" value="FAD-bd_PCMH_sub1"/>
</dbReference>
<sequence length="473" mass="51812">MLPQKFLSDLEVAIGVKAMITNQDDIAPYMIEQRGRFIGQTSLVVTPATTQEVSDIVKLCAEHSIGIVPQGGHTGLVSGGIPFAGDNAIVLSTSRLNKIRTIDPTNNTMVVESGCILQTIQEHAAQHDRLFPLSLGAEGSCQIGGNIATNAGGINVIRYGNTRQLVLGLEVVTPTGEIWNGLRALQKDNTGYDLKQLYIGSEGTLGIITAAVLQLFPKPKEQQTAVLAIKELEDALPLLNLAQSMLGDALTSFELLPRIGIDFSLKHGQGVVDPIEGQYDWYILMEASVAITHSNLKDLFQNYLETAFEKNWVQDGVLAQNKSQSDSFWLLRENITLCQKPEGGSIKHDISVPVSSVPAFIKTANEAVRKMIPGIRPHPFGHLGDGNIHYNLSQPIDMNKEDYLNHWEEVNRIVHDIVHSFNGSISAEHGIGRVKRDENQYYKSAVEMQLMQNIKTALDPKGIMNPGKLIPVS</sequence>
<dbReference type="SUPFAM" id="SSF56176">
    <property type="entry name" value="FAD-binding/transporter-associated domain-like"/>
    <property type="match status" value="1"/>
</dbReference>
<keyword evidence="4" id="KW-0274">FAD</keyword>
<keyword evidence="3" id="KW-0285">Flavoprotein</keyword>
<protein>
    <submittedName>
        <fullName evidence="6">2-hydroxyacid dehydrogenase</fullName>
    </submittedName>
</protein>
<dbReference type="Gene3D" id="3.30.70.2740">
    <property type="match status" value="1"/>
</dbReference>
<dbReference type="Proteomes" id="UP000034491">
    <property type="component" value="Unassembled WGS sequence"/>
</dbReference>
<dbReference type="InterPro" id="IPR004113">
    <property type="entry name" value="FAD-bd_oxidored_4_C"/>
</dbReference>
<organism evidence="6 7">
    <name type="scientific">Kiloniella litopenaei</name>
    <dbReference type="NCBI Taxonomy" id="1549748"/>
    <lineage>
        <taxon>Bacteria</taxon>
        <taxon>Pseudomonadati</taxon>
        <taxon>Pseudomonadota</taxon>
        <taxon>Alphaproteobacteria</taxon>
        <taxon>Rhodospirillales</taxon>
        <taxon>Kiloniellaceae</taxon>
        <taxon>Kiloniella</taxon>
    </lineage>
</organism>
<name>A0A0M2R251_9PROT</name>
<gene>
    <name evidence="6" type="ORF">WH95_17000</name>
</gene>
<dbReference type="InterPro" id="IPR006094">
    <property type="entry name" value="Oxid_FAD_bind_N"/>
</dbReference>
<dbReference type="FunFam" id="3.30.465.10:FF:000001">
    <property type="entry name" value="D-2-hydroxyglutarate dehydrogenase, mitochondrial"/>
    <property type="match status" value="1"/>
</dbReference>
<dbReference type="AlphaFoldDB" id="A0A0M2R251"/>
<dbReference type="FunFam" id="1.10.45.10:FF:000001">
    <property type="entry name" value="D-lactate dehydrogenase mitochondrial"/>
    <property type="match status" value="1"/>
</dbReference>
<reference evidence="6 7" key="1">
    <citation type="submission" date="2015-03" db="EMBL/GenBank/DDBJ databases">
        <title>Genome sequence of Kiloniella sp. P1-1, isolated from the gut microflora of Pacific white shrimp, Penaeus vannamei.</title>
        <authorList>
            <person name="Shao Z."/>
            <person name="Wang L."/>
            <person name="Li X."/>
        </authorList>
    </citation>
    <scope>NUCLEOTIDE SEQUENCE [LARGE SCALE GENOMIC DNA]</scope>
    <source>
        <strain evidence="6 7">P1-1</strain>
    </source>
</reference>
<dbReference type="Gene3D" id="1.10.45.10">
    <property type="entry name" value="Vanillyl-alcohol Oxidase, Chain A, domain 4"/>
    <property type="match status" value="1"/>
</dbReference>
<accession>A0A0M2R251</accession>
<dbReference type="Gene3D" id="3.30.70.2190">
    <property type="match status" value="1"/>
</dbReference>
<evidence type="ECO:0000313" key="7">
    <source>
        <dbReference type="Proteomes" id="UP000034491"/>
    </source>
</evidence>
<dbReference type="STRING" id="1549748.WH95_17000"/>
<keyword evidence="7" id="KW-1185">Reference proteome</keyword>
<dbReference type="Gene3D" id="3.30.43.10">
    <property type="entry name" value="Uridine Diphospho-n-acetylenolpyruvylglucosamine Reductase, domain 2"/>
    <property type="match status" value="1"/>
</dbReference>
<dbReference type="PATRIC" id="fig|1549748.8.peg.2170"/>
<dbReference type="SUPFAM" id="SSF55103">
    <property type="entry name" value="FAD-linked oxidases, C-terminal domain"/>
    <property type="match status" value="1"/>
</dbReference>
<comment type="caution">
    <text evidence="6">The sequence shown here is derived from an EMBL/GenBank/DDBJ whole genome shotgun (WGS) entry which is preliminary data.</text>
</comment>
<dbReference type="InterPro" id="IPR016171">
    <property type="entry name" value="Vanillyl_alc_oxidase_C-sub2"/>
</dbReference>
<evidence type="ECO:0000259" key="5">
    <source>
        <dbReference type="PROSITE" id="PS51387"/>
    </source>
</evidence>
<dbReference type="InterPro" id="IPR036318">
    <property type="entry name" value="FAD-bd_PCMH-like_sf"/>
</dbReference>
<dbReference type="InterPro" id="IPR016169">
    <property type="entry name" value="FAD-bd_PCMH_sub2"/>
</dbReference>
<dbReference type="InterPro" id="IPR016164">
    <property type="entry name" value="FAD-linked_Oxase-like_C"/>
</dbReference>
<comment type="cofactor">
    <cofactor evidence="1">
        <name>FAD</name>
        <dbReference type="ChEBI" id="CHEBI:57692"/>
    </cofactor>
</comment>
<comment type="similarity">
    <text evidence="2">Belongs to the FAD-binding oxidoreductase/transferase type 4 family.</text>
</comment>
<feature type="domain" description="FAD-binding PCMH-type" evidence="5">
    <location>
        <begin position="37"/>
        <end position="218"/>
    </location>
</feature>
<dbReference type="Pfam" id="PF02913">
    <property type="entry name" value="FAD-oxidase_C"/>
    <property type="match status" value="1"/>
</dbReference>
<dbReference type="Pfam" id="PF01565">
    <property type="entry name" value="FAD_binding_4"/>
    <property type="match status" value="1"/>
</dbReference>
<dbReference type="Gene3D" id="3.30.465.10">
    <property type="match status" value="1"/>
</dbReference>
<dbReference type="GO" id="GO:0071949">
    <property type="term" value="F:FAD binding"/>
    <property type="evidence" value="ECO:0007669"/>
    <property type="project" value="InterPro"/>
</dbReference>
<dbReference type="PROSITE" id="PS51387">
    <property type="entry name" value="FAD_PCMH"/>
    <property type="match status" value="1"/>
</dbReference>
<evidence type="ECO:0000313" key="6">
    <source>
        <dbReference type="EMBL" id="KKJ75711.1"/>
    </source>
</evidence>
<dbReference type="EMBL" id="LANI01000028">
    <property type="protein sequence ID" value="KKJ75711.1"/>
    <property type="molecule type" value="Genomic_DNA"/>
</dbReference>
<dbReference type="GO" id="GO:0003824">
    <property type="term" value="F:catalytic activity"/>
    <property type="evidence" value="ECO:0007669"/>
    <property type="project" value="InterPro"/>
</dbReference>